<dbReference type="Gene3D" id="2.60.120.200">
    <property type="match status" value="1"/>
</dbReference>
<dbReference type="EMBL" id="QRHA01000002">
    <property type="protein sequence ID" value="RDV28177.1"/>
    <property type="molecule type" value="Genomic_DNA"/>
</dbReference>
<evidence type="ECO:0000256" key="1">
    <source>
        <dbReference type="SAM" id="MobiDB-lite"/>
    </source>
</evidence>
<protein>
    <submittedName>
        <fullName evidence="3">LamG domain-containing protein</fullName>
    </submittedName>
</protein>
<dbReference type="Proteomes" id="UP000256561">
    <property type="component" value="Unassembled WGS sequence"/>
</dbReference>
<dbReference type="OrthoDB" id="5748965at2"/>
<dbReference type="InterPro" id="IPR013320">
    <property type="entry name" value="ConA-like_dom_sf"/>
</dbReference>
<evidence type="ECO:0000256" key="2">
    <source>
        <dbReference type="SAM" id="SignalP"/>
    </source>
</evidence>
<dbReference type="PROSITE" id="PS51257">
    <property type="entry name" value="PROKAR_LIPOPROTEIN"/>
    <property type="match status" value="1"/>
</dbReference>
<keyword evidence="4" id="KW-1185">Reference proteome</keyword>
<name>A0A3D8ME77_9ALTE</name>
<feature type="region of interest" description="Disordered" evidence="1">
    <location>
        <begin position="21"/>
        <end position="50"/>
    </location>
</feature>
<proteinExistence type="predicted"/>
<feature type="chain" id="PRO_5017630643" evidence="2">
    <location>
        <begin position="23"/>
        <end position="819"/>
    </location>
</feature>
<evidence type="ECO:0000313" key="3">
    <source>
        <dbReference type="EMBL" id="RDV28177.1"/>
    </source>
</evidence>
<dbReference type="SUPFAM" id="SSF49899">
    <property type="entry name" value="Concanavalin A-like lectins/glucanases"/>
    <property type="match status" value="1"/>
</dbReference>
<sequence length="819" mass="87482">MLLRTSCLAAIALALLSGCGGSETEVTPTPLPPPTEQPVLNYSGPAPSTEDVSRFKQALWDNTATEDRCGACHVQGQQLPSFARNDDINAAYTDTGGLVNLSEPGESLLVQKVAGGHNCWLTSASACADIMTTWISNWANLADSGAQETEIELKAPVAQSPGTTRNFPESAAQFGTTVYPLLQNFCAGCHTSDASIPIAPYFASADIDEAYLAAKDRMNLDLPGSSRFVIRLRNEFHNCWSDCGSDATALENAIAEFADAIPLTELAAELVHSDALTLFDGTLASGGGRIESNVIAKWEFKTGSGNVAFDTSGVEPALNLTLSGDYSWVGGYGIQLLDGKAQGATSNSKKLYDQLVATGEFSVEAWVAPANVTQEGPARIISYSGGKDRRNFTLGQTLYNYDFLLRTGQTDINGEPVLSTPDADEVLQASLQHVVASYHPTRGRELYVNGELIDVSDSVAPGNLLDWDDSFALVLGSEVSGDFSWSGIIRMVAIHNRVLTQEQISKNFEAGIGQKYYLLFGIGDLIGTEQSYVVFEVSQYDSYSYLFAEPFFISLDAKASFDSFALEGMRIGLNGRESFAGQVFSRLATTVDAQAYTAGDGFALSRQGTIIPVEKGPAQDEFFLTFERLGEHENVVVEAEPAPTPAPADLAPQSQIGTRKFAEINATMSALTGVASSHTAVADSYETLRQQLPSVTGLESFVAANQMAITQLAIRYCDTLVEDNSLRSSYFPDFDFSQPPGVAFGAVNRTGVTGPLLERMLLSNLGSQADTTEVGVELDNLIDRLSACNGVASCDATYTRTITKASCAALLGSAVVLVQ</sequence>
<organism evidence="3 4">
    <name type="scientific">Alteromonas aestuariivivens</name>
    <dbReference type="NCBI Taxonomy" id="1938339"/>
    <lineage>
        <taxon>Bacteria</taxon>
        <taxon>Pseudomonadati</taxon>
        <taxon>Pseudomonadota</taxon>
        <taxon>Gammaproteobacteria</taxon>
        <taxon>Alteromonadales</taxon>
        <taxon>Alteromonadaceae</taxon>
        <taxon>Alteromonas/Salinimonas group</taxon>
        <taxon>Alteromonas</taxon>
    </lineage>
</organism>
<dbReference type="Pfam" id="PF13385">
    <property type="entry name" value="Laminin_G_3"/>
    <property type="match status" value="1"/>
</dbReference>
<accession>A0A3D8ME77</accession>
<feature type="signal peptide" evidence="2">
    <location>
        <begin position="1"/>
        <end position="22"/>
    </location>
</feature>
<reference evidence="4" key="1">
    <citation type="submission" date="2018-08" db="EMBL/GenBank/DDBJ databases">
        <authorList>
            <person name="Zhang J."/>
            <person name="Du Z.-J."/>
        </authorList>
    </citation>
    <scope>NUCLEOTIDE SEQUENCE [LARGE SCALE GENOMIC DNA]</scope>
    <source>
        <strain evidence="4">KCTC 52655</strain>
    </source>
</reference>
<dbReference type="RefSeq" id="WP_115592135.1">
    <property type="nucleotide sequence ID" value="NZ_QRHA01000002.1"/>
</dbReference>
<comment type="caution">
    <text evidence="3">The sequence shown here is derived from an EMBL/GenBank/DDBJ whole genome shotgun (WGS) entry which is preliminary data.</text>
</comment>
<evidence type="ECO:0000313" key="4">
    <source>
        <dbReference type="Proteomes" id="UP000256561"/>
    </source>
</evidence>
<gene>
    <name evidence="3" type="ORF">DXV75_04245</name>
</gene>
<dbReference type="AlphaFoldDB" id="A0A3D8ME77"/>
<keyword evidence="2" id="KW-0732">Signal</keyword>